<feature type="transmembrane region" description="Helical" evidence="8">
    <location>
        <begin position="115"/>
        <end position="136"/>
    </location>
</feature>
<evidence type="ECO:0000313" key="10">
    <source>
        <dbReference type="Proteomes" id="UP000225275"/>
    </source>
</evidence>
<evidence type="ECO:0000256" key="8">
    <source>
        <dbReference type="SAM" id="Phobius"/>
    </source>
</evidence>
<keyword evidence="5 8" id="KW-0812">Transmembrane</keyword>
<dbReference type="SUPFAM" id="SSF81345">
    <property type="entry name" value="ABC transporter involved in vitamin B12 uptake, BtuC"/>
    <property type="match status" value="1"/>
</dbReference>
<reference evidence="9" key="1">
    <citation type="submission" date="2017-01" db="EMBL/GenBank/DDBJ databases">
        <authorList>
            <person name="Lo R."/>
        </authorList>
    </citation>
    <scope>NUCLEOTIDE SEQUENCE</scope>
    <source>
        <strain evidence="9">537</strain>
    </source>
</reference>
<dbReference type="CDD" id="cd06550">
    <property type="entry name" value="TM_ABC_iron-siderophores_like"/>
    <property type="match status" value="1"/>
</dbReference>
<evidence type="ECO:0000313" key="9">
    <source>
        <dbReference type="EMBL" id="PFG89500.1"/>
    </source>
</evidence>
<dbReference type="Proteomes" id="UP000225275">
    <property type="component" value="Unassembled WGS sequence"/>
</dbReference>
<comment type="similarity">
    <text evidence="2">Belongs to the binding-protein-dependent transport system permease family. FecCD subfamily.</text>
</comment>
<feature type="transmembrane region" description="Helical" evidence="8">
    <location>
        <begin position="303"/>
        <end position="323"/>
    </location>
</feature>
<dbReference type="PANTHER" id="PTHR30472:SF30">
    <property type="entry name" value="IRON-UPTAKE SYSTEM PERMEASE PROTEIN FEUB"/>
    <property type="match status" value="1"/>
</dbReference>
<keyword evidence="4" id="KW-1003">Cell membrane</keyword>
<organism evidence="9 10">
    <name type="scientific">Lactococcus lactis</name>
    <dbReference type="NCBI Taxonomy" id="1358"/>
    <lineage>
        <taxon>Bacteria</taxon>
        <taxon>Bacillati</taxon>
        <taxon>Bacillota</taxon>
        <taxon>Bacilli</taxon>
        <taxon>Lactobacillales</taxon>
        <taxon>Streptococcaceae</taxon>
        <taxon>Lactococcus</taxon>
    </lineage>
</organism>
<dbReference type="AlphaFoldDB" id="A0AAP8E296"/>
<keyword evidence="7 8" id="KW-0472">Membrane</keyword>
<dbReference type="EMBL" id="MTJS01000002">
    <property type="protein sequence ID" value="PFG89500.1"/>
    <property type="molecule type" value="Genomic_DNA"/>
</dbReference>
<dbReference type="PANTHER" id="PTHR30472">
    <property type="entry name" value="FERRIC ENTEROBACTIN TRANSPORT SYSTEM PERMEASE PROTEIN"/>
    <property type="match status" value="1"/>
</dbReference>
<name>A0AAP8E296_9LACT</name>
<evidence type="ECO:0000256" key="6">
    <source>
        <dbReference type="ARBA" id="ARBA00022989"/>
    </source>
</evidence>
<feature type="transmembrane region" description="Helical" evidence="8">
    <location>
        <begin position="192"/>
        <end position="209"/>
    </location>
</feature>
<comment type="subcellular location">
    <subcellularLocation>
        <location evidence="1">Cell membrane</location>
        <topology evidence="1">Multi-pass membrane protein</topology>
    </subcellularLocation>
</comment>
<dbReference type="Pfam" id="PF01032">
    <property type="entry name" value="FecCD"/>
    <property type="match status" value="1"/>
</dbReference>
<proteinExistence type="inferred from homology"/>
<evidence type="ECO:0000256" key="1">
    <source>
        <dbReference type="ARBA" id="ARBA00004651"/>
    </source>
</evidence>
<accession>A0AAP8E296</accession>
<keyword evidence="6 8" id="KW-1133">Transmembrane helix</keyword>
<dbReference type="InterPro" id="IPR000522">
    <property type="entry name" value="ABC_transptr_permease_BtuC"/>
</dbReference>
<feature type="transmembrane region" description="Helical" evidence="8">
    <location>
        <begin position="7"/>
        <end position="28"/>
    </location>
</feature>
<feature type="transmembrane region" description="Helical" evidence="8">
    <location>
        <begin position="274"/>
        <end position="291"/>
    </location>
</feature>
<dbReference type="InterPro" id="IPR037294">
    <property type="entry name" value="ABC_BtuC-like"/>
</dbReference>
<dbReference type="Gene3D" id="1.10.3470.10">
    <property type="entry name" value="ABC transporter involved in vitamin B12 uptake, BtuC"/>
    <property type="match status" value="1"/>
</dbReference>
<evidence type="ECO:0000256" key="2">
    <source>
        <dbReference type="ARBA" id="ARBA00007935"/>
    </source>
</evidence>
<protein>
    <submittedName>
        <fullName evidence="9">Antibiotic ABC transporter</fullName>
    </submittedName>
</protein>
<evidence type="ECO:0000256" key="5">
    <source>
        <dbReference type="ARBA" id="ARBA00022692"/>
    </source>
</evidence>
<dbReference type="GO" id="GO:0033214">
    <property type="term" value="P:siderophore-iron import into cell"/>
    <property type="evidence" value="ECO:0007669"/>
    <property type="project" value="TreeGrafter"/>
</dbReference>
<evidence type="ECO:0000256" key="7">
    <source>
        <dbReference type="ARBA" id="ARBA00023136"/>
    </source>
</evidence>
<dbReference type="GO" id="GO:0022857">
    <property type="term" value="F:transmembrane transporter activity"/>
    <property type="evidence" value="ECO:0007669"/>
    <property type="project" value="InterPro"/>
</dbReference>
<gene>
    <name evidence="9" type="ORF">BW154_08520</name>
</gene>
<reference evidence="9" key="2">
    <citation type="journal article" date="2018" name="Food Control">
        <title>Characterization of Lactococcus lactis isolates from herbs, fruits and vegetables for use as biopreservatives against Listeria monocytogenes in cheese.</title>
        <authorList>
            <person name="Ho V."/>
            <person name="Lo R."/>
            <person name="Bansal N."/>
            <person name="Turner M.S."/>
        </authorList>
    </citation>
    <scope>NUCLEOTIDE SEQUENCE</scope>
    <source>
        <strain evidence="9">537</strain>
    </source>
</reference>
<feature type="transmembrane region" description="Helical" evidence="8">
    <location>
        <begin position="236"/>
        <end position="262"/>
    </location>
</feature>
<keyword evidence="3" id="KW-0813">Transport</keyword>
<feature type="transmembrane region" description="Helical" evidence="8">
    <location>
        <begin position="148"/>
        <end position="172"/>
    </location>
</feature>
<sequence>MDMKFKYVLWTVTALILLIIFGFLSLTFGMKNSLVVFLEVIVNYDKTNPEHIIFISHLARVLVAVSVGASLALAGFIMQLQYKNDLADPTLMGVSDGSALAIVIGMIFMPNLTMLGRIIFSVIGSFFAYIIISYIYKIVFLGQSRLTFPLIGIVISMLLSSMTTFLVSYYNIAQSVNSWYNSRLYRVSFSDVIYFWPILFLLIFLIVLLRKQMDIYSYGHSITTSIGMERIHWENFYSVCVVILTGLSVAIVGRIAFVGLVIPHIVKLSIGKKYAASIFFVPLSGGIFVLMSDYLSRYINYPFETPIGVVIALVGVPIFLYLIRRGATVH</sequence>
<dbReference type="GO" id="GO:0005886">
    <property type="term" value="C:plasma membrane"/>
    <property type="evidence" value="ECO:0007669"/>
    <property type="project" value="UniProtKB-SubCell"/>
</dbReference>
<evidence type="ECO:0000256" key="3">
    <source>
        <dbReference type="ARBA" id="ARBA00022448"/>
    </source>
</evidence>
<feature type="transmembrane region" description="Helical" evidence="8">
    <location>
        <begin position="52"/>
        <end position="78"/>
    </location>
</feature>
<comment type="caution">
    <text evidence="9">The sequence shown here is derived from an EMBL/GenBank/DDBJ whole genome shotgun (WGS) entry which is preliminary data.</text>
</comment>
<evidence type="ECO:0000256" key="4">
    <source>
        <dbReference type="ARBA" id="ARBA00022475"/>
    </source>
</evidence>